<sequence>MTNTLQNELNNITVPHESNEMRGSITYENRVVEKIVGKALETVPGLLSVSGGFFSNLKNKTVNSNNVTDGVNVEVGQKEVAVDLDIVVEYGKDIPDIVDQMKSVISNAVADMTHLEVVEVNVNVVDTKTRAEHEAESVTVQDKLTGAAKATGEFTSKQASNIKTAVDNGAEALSTEPRVN</sequence>
<evidence type="ECO:0000256" key="1">
    <source>
        <dbReference type="ARBA" id="ARBA00005721"/>
    </source>
</evidence>
<organism evidence="3 4">
    <name type="scientific">Streptococcus moroccensis</name>
    <dbReference type="NCBI Taxonomy" id="1451356"/>
    <lineage>
        <taxon>Bacteria</taxon>
        <taxon>Bacillati</taxon>
        <taxon>Bacillota</taxon>
        <taxon>Bacilli</taxon>
        <taxon>Lactobacillales</taxon>
        <taxon>Streptococcaceae</taxon>
        <taxon>Streptococcus</taxon>
    </lineage>
</organism>
<keyword evidence="4" id="KW-1185">Reference proteome</keyword>
<proteinExistence type="inferred from homology"/>
<dbReference type="Pfam" id="PF03780">
    <property type="entry name" value="Asp23"/>
    <property type="match status" value="1"/>
</dbReference>
<gene>
    <name evidence="3" type="ORF">J2S23_000265</name>
</gene>
<reference evidence="3 4" key="1">
    <citation type="submission" date="2023-07" db="EMBL/GenBank/DDBJ databases">
        <title>Genomic Encyclopedia of Type Strains, Phase IV (KMG-IV): sequencing the most valuable type-strain genomes for metagenomic binning, comparative biology and taxonomic classification.</title>
        <authorList>
            <person name="Goeker M."/>
        </authorList>
    </citation>
    <scope>NUCLEOTIDE SEQUENCE [LARGE SCALE GENOMIC DNA]</scope>
    <source>
        <strain evidence="3 4">DSM 105143</strain>
    </source>
</reference>
<comment type="similarity">
    <text evidence="1">Belongs to the asp23 family.</text>
</comment>
<dbReference type="RefSeq" id="WP_307120964.1">
    <property type="nucleotide sequence ID" value="NZ_JAUSTM010000002.1"/>
</dbReference>
<evidence type="ECO:0000313" key="4">
    <source>
        <dbReference type="Proteomes" id="UP001223079"/>
    </source>
</evidence>
<evidence type="ECO:0000313" key="3">
    <source>
        <dbReference type="EMBL" id="MDQ0221733.1"/>
    </source>
</evidence>
<dbReference type="PANTHER" id="PTHR34297">
    <property type="entry name" value="HYPOTHETICAL CYTOSOLIC PROTEIN-RELATED"/>
    <property type="match status" value="1"/>
</dbReference>
<dbReference type="PANTHER" id="PTHR34297:SF3">
    <property type="entry name" value="ALKALINE SHOCK PROTEIN 23"/>
    <property type="match status" value="1"/>
</dbReference>
<protein>
    <recommendedName>
        <fullName evidence="2">Stress response regulator gls24 homolog</fullName>
    </recommendedName>
</protein>
<accession>A0ABT9YR07</accession>
<dbReference type="Proteomes" id="UP001223079">
    <property type="component" value="Unassembled WGS sequence"/>
</dbReference>
<comment type="caution">
    <text evidence="3">The sequence shown here is derived from an EMBL/GenBank/DDBJ whole genome shotgun (WGS) entry which is preliminary data.</text>
</comment>
<dbReference type="EMBL" id="JAUSTM010000002">
    <property type="protein sequence ID" value="MDQ0221733.1"/>
    <property type="molecule type" value="Genomic_DNA"/>
</dbReference>
<dbReference type="InterPro" id="IPR005531">
    <property type="entry name" value="Asp23"/>
</dbReference>
<evidence type="ECO:0000256" key="2">
    <source>
        <dbReference type="ARBA" id="ARBA00039575"/>
    </source>
</evidence>
<name>A0ABT9YR07_9STRE</name>